<feature type="transmembrane region" description="Helical" evidence="6">
    <location>
        <begin position="104"/>
        <end position="125"/>
    </location>
</feature>
<feature type="transmembrane region" description="Helical" evidence="6">
    <location>
        <begin position="48"/>
        <end position="66"/>
    </location>
</feature>
<evidence type="ECO:0000256" key="3">
    <source>
        <dbReference type="ARBA" id="ARBA00022692"/>
    </source>
</evidence>
<dbReference type="EMBL" id="JXUW01000004">
    <property type="protein sequence ID" value="KJE77478.1"/>
    <property type="molecule type" value="Genomic_DNA"/>
</dbReference>
<keyword evidence="3 6" id="KW-0812">Transmembrane</keyword>
<gene>
    <name evidence="7" type="ORF">FEAC_05850</name>
</gene>
<sequence length="410" mass="43351">MESIRKLFENTLLRRFLIARALANLGFAMVPVALSFMMLDIFHSAADLGLVLGGEAITLVAGLLGAGIIADRVSRARLLVLADLMTGIAYIALGLFGHFGLRNIWPYVGAGGIIGVGSALFGVSMDGWVQANVYGDLRQSVNAARSIYRNLASIMGPLIAAVLVALTSPPLAILIAGFLPLIASYIFAATKSTDVSTSVSQPTRTGVFRDLKEGWSAFSSRPWIWSIDLQFAIWHVVTYAPIIVLGPLLAKEYYHGAPGWAAILAALAVGGVIGGVVAFRSLAKHPLRVAVGSLVLMAPFPATLGLHLSLEWVALASLLAGAGLEYSGALYSFSVQAHVPKEVISRVSSFDYLASVGLLPVGYVLAVPLAHLLSLLALFTIGAVYTVFSAIVILSVRSVWNLPRTPLTSS</sequence>
<evidence type="ECO:0000256" key="5">
    <source>
        <dbReference type="ARBA" id="ARBA00023136"/>
    </source>
</evidence>
<name>A0A0D8FW01_9ACTN</name>
<dbReference type="STRING" id="1121877.FEAC_05850"/>
<keyword evidence="8" id="KW-1185">Reference proteome</keyword>
<comment type="caution">
    <text evidence="7">The sequence shown here is derived from an EMBL/GenBank/DDBJ whole genome shotgun (WGS) entry which is preliminary data.</text>
</comment>
<dbReference type="Pfam" id="PF07690">
    <property type="entry name" value="MFS_1"/>
    <property type="match status" value="1"/>
</dbReference>
<dbReference type="Proteomes" id="UP000032336">
    <property type="component" value="Unassembled WGS sequence"/>
</dbReference>
<comment type="subcellular location">
    <subcellularLocation>
        <location evidence="1">Cell membrane</location>
        <topology evidence="1">Multi-pass membrane protein</topology>
    </subcellularLocation>
</comment>
<dbReference type="Gene3D" id="1.20.1250.20">
    <property type="entry name" value="MFS general substrate transporter like domains"/>
    <property type="match status" value="1"/>
</dbReference>
<dbReference type="eggNOG" id="COG2814">
    <property type="taxonomic scope" value="Bacteria"/>
</dbReference>
<dbReference type="GeneID" id="78371892"/>
<dbReference type="CDD" id="cd06173">
    <property type="entry name" value="MFS_MefA_like"/>
    <property type="match status" value="1"/>
</dbReference>
<keyword evidence="5 6" id="KW-0472">Membrane</keyword>
<feature type="transmembrane region" description="Helical" evidence="6">
    <location>
        <begin position="256"/>
        <end position="279"/>
    </location>
</feature>
<dbReference type="PANTHER" id="PTHR23513">
    <property type="entry name" value="INTEGRAL MEMBRANE EFFLUX PROTEIN-RELATED"/>
    <property type="match status" value="1"/>
</dbReference>
<feature type="transmembrane region" description="Helical" evidence="6">
    <location>
        <begin position="146"/>
        <end position="165"/>
    </location>
</feature>
<evidence type="ECO:0000256" key="1">
    <source>
        <dbReference type="ARBA" id="ARBA00004651"/>
    </source>
</evidence>
<evidence type="ECO:0000313" key="8">
    <source>
        <dbReference type="Proteomes" id="UP000032336"/>
    </source>
</evidence>
<dbReference type="InterPro" id="IPR036259">
    <property type="entry name" value="MFS_trans_sf"/>
</dbReference>
<dbReference type="OrthoDB" id="4528313at2"/>
<proteinExistence type="predicted"/>
<dbReference type="RefSeq" id="WP_035392235.1">
    <property type="nucleotide sequence ID" value="NZ_JQKF01000079.1"/>
</dbReference>
<feature type="transmembrane region" description="Helical" evidence="6">
    <location>
        <begin position="286"/>
        <end position="306"/>
    </location>
</feature>
<evidence type="ECO:0000256" key="2">
    <source>
        <dbReference type="ARBA" id="ARBA00022475"/>
    </source>
</evidence>
<dbReference type="GO" id="GO:0022857">
    <property type="term" value="F:transmembrane transporter activity"/>
    <property type="evidence" value="ECO:0007669"/>
    <property type="project" value="InterPro"/>
</dbReference>
<feature type="transmembrane region" description="Helical" evidence="6">
    <location>
        <begin position="78"/>
        <end position="98"/>
    </location>
</feature>
<feature type="transmembrane region" description="Helical" evidence="6">
    <location>
        <begin position="21"/>
        <end position="42"/>
    </location>
</feature>
<feature type="transmembrane region" description="Helical" evidence="6">
    <location>
        <begin position="352"/>
        <end position="370"/>
    </location>
</feature>
<protein>
    <submittedName>
        <fullName evidence="7">Enterobactin exporter EntS</fullName>
    </submittedName>
</protein>
<keyword evidence="2" id="KW-1003">Cell membrane</keyword>
<reference evidence="7 8" key="1">
    <citation type="submission" date="2015-01" db="EMBL/GenBank/DDBJ databases">
        <title>Draft genome of the acidophilic iron oxidizer Ferrimicrobium acidiphilum strain T23.</title>
        <authorList>
            <person name="Poehlein A."/>
            <person name="Eisen S."/>
            <person name="Schloemann M."/>
            <person name="Johnson B.D."/>
            <person name="Daniel R."/>
            <person name="Muehling M."/>
        </authorList>
    </citation>
    <scope>NUCLEOTIDE SEQUENCE [LARGE SCALE GENOMIC DNA]</scope>
    <source>
        <strain evidence="7 8">T23</strain>
    </source>
</reference>
<keyword evidence="4 6" id="KW-1133">Transmembrane helix</keyword>
<evidence type="ECO:0000256" key="6">
    <source>
        <dbReference type="SAM" id="Phobius"/>
    </source>
</evidence>
<feature type="transmembrane region" description="Helical" evidence="6">
    <location>
        <begin position="312"/>
        <end position="331"/>
    </location>
</feature>
<dbReference type="SUPFAM" id="SSF103473">
    <property type="entry name" value="MFS general substrate transporter"/>
    <property type="match status" value="1"/>
</dbReference>
<dbReference type="InterPro" id="IPR011701">
    <property type="entry name" value="MFS"/>
</dbReference>
<organism evidence="7 8">
    <name type="scientific">Ferrimicrobium acidiphilum DSM 19497</name>
    <dbReference type="NCBI Taxonomy" id="1121877"/>
    <lineage>
        <taxon>Bacteria</taxon>
        <taxon>Bacillati</taxon>
        <taxon>Actinomycetota</taxon>
        <taxon>Acidimicrobiia</taxon>
        <taxon>Acidimicrobiales</taxon>
        <taxon>Acidimicrobiaceae</taxon>
        <taxon>Ferrimicrobium</taxon>
    </lineage>
</organism>
<feature type="transmembrane region" description="Helical" evidence="6">
    <location>
        <begin position="171"/>
        <end position="188"/>
    </location>
</feature>
<feature type="transmembrane region" description="Helical" evidence="6">
    <location>
        <begin position="376"/>
        <end position="396"/>
    </location>
</feature>
<evidence type="ECO:0000313" key="7">
    <source>
        <dbReference type="EMBL" id="KJE77478.1"/>
    </source>
</evidence>
<dbReference type="AlphaFoldDB" id="A0A0D8FW01"/>
<evidence type="ECO:0000256" key="4">
    <source>
        <dbReference type="ARBA" id="ARBA00022989"/>
    </source>
</evidence>
<dbReference type="PANTHER" id="PTHR23513:SF11">
    <property type="entry name" value="STAPHYLOFERRIN A TRANSPORTER"/>
    <property type="match status" value="1"/>
</dbReference>
<accession>A0A0D8FW01</accession>
<feature type="transmembrane region" description="Helical" evidence="6">
    <location>
        <begin position="231"/>
        <end position="250"/>
    </location>
</feature>
<dbReference type="GO" id="GO:0005886">
    <property type="term" value="C:plasma membrane"/>
    <property type="evidence" value="ECO:0007669"/>
    <property type="project" value="UniProtKB-SubCell"/>
</dbReference>